<dbReference type="GO" id="GO:0046872">
    <property type="term" value="F:metal ion binding"/>
    <property type="evidence" value="ECO:0007669"/>
    <property type="project" value="UniProtKB-KW"/>
</dbReference>
<keyword evidence="6" id="KW-0546">Nucleotide metabolism</keyword>
<dbReference type="SUPFAM" id="SSF56112">
    <property type="entry name" value="Protein kinase-like (PK-like)"/>
    <property type="match status" value="1"/>
</dbReference>
<evidence type="ECO:0000259" key="9">
    <source>
        <dbReference type="PROSITE" id="PS50011"/>
    </source>
</evidence>
<dbReference type="CDD" id="cd00443">
    <property type="entry name" value="ADA_AMPD"/>
    <property type="match status" value="1"/>
</dbReference>
<keyword evidence="11" id="KW-1185">Reference proteome</keyword>
<dbReference type="Pfam" id="PF00962">
    <property type="entry name" value="A_deaminase"/>
    <property type="match status" value="2"/>
</dbReference>
<evidence type="ECO:0000256" key="6">
    <source>
        <dbReference type="ARBA" id="ARBA00023080"/>
    </source>
</evidence>
<dbReference type="InterPro" id="IPR000719">
    <property type="entry name" value="Prot_kinase_dom"/>
</dbReference>
<keyword evidence="4" id="KW-0378">Hydrolase</keyword>
<dbReference type="AlphaFoldDB" id="A0A1J1I899"/>
<dbReference type="PROSITE" id="PS50006">
    <property type="entry name" value="FHA_DOMAIN"/>
    <property type="match status" value="1"/>
</dbReference>
<proteinExistence type="inferred from homology"/>
<dbReference type="Gene3D" id="3.30.200.20">
    <property type="entry name" value="Phosphorylase Kinase, domain 1"/>
    <property type="match status" value="1"/>
</dbReference>
<dbReference type="InterPro" id="IPR032466">
    <property type="entry name" value="Metal_Hydrolase"/>
</dbReference>
<keyword evidence="5" id="KW-0862">Zinc</keyword>
<dbReference type="PROSITE" id="PS50011">
    <property type="entry name" value="PROTEIN_KINASE_DOM"/>
    <property type="match status" value="1"/>
</dbReference>
<organism evidence="10 11">
    <name type="scientific">Clunio marinus</name>
    <dbReference type="NCBI Taxonomy" id="568069"/>
    <lineage>
        <taxon>Eukaryota</taxon>
        <taxon>Metazoa</taxon>
        <taxon>Ecdysozoa</taxon>
        <taxon>Arthropoda</taxon>
        <taxon>Hexapoda</taxon>
        <taxon>Insecta</taxon>
        <taxon>Pterygota</taxon>
        <taxon>Neoptera</taxon>
        <taxon>Endopterygota</taxon>
        <taxon>Diptera</taxon>
        <taxon>Nematocera</taxon>
        <taxon>Chironomoidea</taxon>
        <taxon>Chironomidae</taxon>
        <taxon>Clunio</taxon>
    </lineage>
</organism>
<dbReference type="InterPro" id="IPR008271">
    <property type="entry name" value="Ser/Thr_kinase_AS"/>
</dbReference>
<dbReference type="InterPro" id="IPR011009">
    <property type="entry name" value="Kinase-like_dom_sf"/>
</dbReference>
<dbReference type="Proteomes" id="UP000183832">
    <property type="component" value="Unassembled WGS sequence"/>
</dbReference>
<dbReference type="GO" id="GO:0009117">
    <property type="term" value="P:nucleotide metabolic process"/>
    <property type="evidence" value="ECO:0007669"/>
    <property type="project" value="UniProtKB-KW"/>
</dbReference>
<accession>A0A1J1I899</accession>
<dbReference type="SUPFAM" id="SSF51556">
    <property type="entry name" value="Metallo-dependent hydrolases"/>
    <property type="match status" value="1"/>
</dbReference>
<comment type="cofactor">
    <cofactor evidence="1">
        <name>Zn(2+)</name>
        <dbReference type="ChEBI" id="CHEBI:29105"/>
    </cofactor>
</comment>
<dbReference type="SUPFAM" id="SSF49879">
    <property type="entry name" value="SMAD/FHA domain"/>
    <property type="match status" value="1"/>
</dbReference>
<feature type="domain" description="FHA" evidence="8">
    <location>
        <begin position="38"/>
        <end position="105"/>
    </location>
</feature>
<dbReference type="InterPro" id="IPR001365">
    <property type="entry name" value="A_deaminase_dom"/>
</dbReference>
<dbReference type="STRING" id="568069.A0A1J1I899"/>
<dbReference type="Gene3D" id="2.60.200.20">
    <property type="match status" value="1"/>
</dbReference>
<keyword evidence="3" id="KW-0479">Metal-binding</keyword>
<comment type="catalytic activity">
    <reaction evidence="7">
        <text>N(6)-methyl-AMP + H2O + H(+) = IMP + methylamine</text>
        <dbReference type="Rhea" id="RHEA:16001"/>
        <dbReference type="ChEBI" id="CHEBI:15377"/>
        <dbReference type="ChEBI" id="CHEBI:15378"/>
        <dbReference type="ChEBI" id="CHEBI:58053"/>
        <dbReference type="ChEBI" id="CHEBI:59338"/>
        <dbReference type="ChEBI" id="CHEBI:144842"/>
    </reaction>
    <physiologicalReaction direction="left-to-right" evidence="7">
        <dbReference type="Rhea" id="RHEA:16002"/>
    </physiologicalReaction>
</comment>
<evidence type="ECO:0000256" key="4">
    <source>
        <dbReference type="ARBA" id="ARBA00022801"/>
    </source>
</evidence>
<evidence type="ECO:0000256" key="5">
    <source>
        <dbReference type="ARBA" id="ARBA00022833"/>
    </source>
</evidence>
<name>A0A1J1I899_9DIPT</name>
<protein>
    <submittedName>
        <fullName evidence="10">CLUMA_CG009405, isoform A</fullName>
    </submittedName>
</protein>
<feature type="domain" description="Protein kinase" evidence="9">
    <location>
        <begin position="149"/>
        <end position="418"/>
    </location>
</feature>
<dbReference type="PANTHER" id="PTHR11409">
    <property type="entry name" value="ADENOSINE DEAMINASE"/>
    <property type="match status" value="1"/>
</dbReference>
<dbReference type="PANTHER" id="PTHR11409:SF42">
    <property type="entry name" value="ADENOSINE DEAMINASE-LIKE PROTEIN"/>
    <property type="match status" value="1"/>
</dbReference>
<dbReference type="GO" id="GO:0005524">
    <property type="term" value="F:ATP binding"/>
    <property type="evidence" value="ECO:0007669"/>
    <property type="project" value="InterPro"/>
</dbReference>
<gene>
    <name evidence="10" type="ORF">CLUMA_CG009405</name>
</gene>
<dbReference type="Pfam" id="PF00069">
    <property type="entry name" value="Pkinase"/>
    <property type="match status" value="1"/>
</dbReference>
<dbReference type="InterPro" id="IPR000253">
    <property type="entry name" value="FHA_dom"/>
</dbReference>
<dbReference type="PROSITE" id="PS00108">
    <property type="entry name" value="PROTEIN_KINASE_ST"/>
    <property type="match status" value="1"/>
</dbReference>
<dbReference type="GO" id="GO:0004000">
    <property type="term" value="F:adenosine deaminase activity"/>
    <property type="evidence" value="ECO:0007669"/>
    <property type="project" value="TreeGrafter"/>
</dbReference>
<evidence type="ECO:0000259" key="8">
    <source>
        <dbReference type="PROSITE" id="PS50006"/>
    </source>
</evidence>
<evidence type="ECO:0000313" key="10">
    <source>
        <dbReference type="EMBL" id="CRK95962.1"/>
    </source>
</evidence>
<evidence type="ECO:0000256" key="3">
    <source>
        <dbReference type="ARBA" id="ARBA00022723"/>
    </source>
</evidence>
<evidence type="ECO:0000256" key="1">
    <source>
        <dbReference type="ARBA" id="ARBA00001947"/>
    </source>
</evidence>
<dbReference type="OrthoDB" id="272271at2759"/>
<sequence>MEFEQNITNSFQDTKGWAYLCPMFSDSLDPIKLVGDISFYGRGSHESVTEGFIFTAEHLKRHLEVISRNHFWIQRERSSGNEINLSPAVLHVTGANGLHLNFEKLSKGSCRILKDRDVIKLFLDFSLFIFMDRRNFETNGYPELLLDKYYFGSIIGSGGQSSVRAAYDKKASTKFAVKVLSRVKNDWESEYGFFKRIQHMNDEVRVMRTLNNPNVIKYVADFVHNKYLFIFMEYADCGSLLDLINEYPNNLIPESNAKFFLAQICKGLSKVHQLKIAHRDIKVENIFIKSLRVDSKIELLLKIGDFGFARPSDETLLTQLGTKFYLPPEIMDLNGEYTIKADIWSLGCLFFSCLAGSYPFHDEYGTFMREQIRTANINFSNTNLWGKIPLAKDLIKNIIQVDPESRPTVDEILNNIWFTGDCNLRCRLQQLYQLIVKDYIEMENFIKELPKIELHCHLNGSLSDETLCKLVELKQESNPDFEKPEIINYSKFRSLAECFEVFKIAHDLVDTIEAVKLATKCVIDEFSKENVIYFELRSTPRKTPNMTKLEYLHAIIDTIITCQQSHPKIGVKFIPSLGQHFLWCIDLNGDPTKGKFQDYQEIFQQARTEGFGITLHCGESETHDDEEVLNMLKFMMPGDRIGHGTFIDESNLEAWKILLMKQIPIEICLTSNVLCKTVPSYDDHHMGKFLKMNHPIVICTDDYGVFKTNLTNELRICSETFGLDKENLIDLSLNAVSYSFANKKEKQEMKEEIENFKKNKMF</sequence>
<evidence type="ECO:0000313" key="11">
    <source>
        <dbReference type="Proteomes" id="UP000183832"/>
    </source>
</evidence>
<dbReference type="EMBL" id="CVRI01000043">
    <property type="protein sequence ID" value="CRK95962.1"/>
    <property type="molecule type" value="Genomic_DNA"/>
</dbReference>
<dbReference type="GO" id="GO:0004672">
    <property type="term" value="F:protein kinase activity"/>
    <property type="evidence" value="ECO:0007669"/>
    <property type="project" value="InterPro"/>
</dbReference>
<dbReference type="InterPro" id="IPR006330">
    <property type="entry name" value="Ado/ade_deaminase"/>
</dbReference>
<comment type="similarity">
    <text evidence="2">Belongs to the metallo-dependent hydrolases superfamily. Adenosine and AMP deaminases family.</text>
</comment>
<reference evidence="10 11" key="1">
    <citation type="submission" date="2015-04" db="EMBL/GenBank/DDBJ databases">
        <authorList>
            <person name="Syromyatnikov M.Y."/>
            <person name="Popov V.N."/>
        </authorList>
    </citation>
    <scope>NUCLEOTIDE SEQUENCE [LARGE SCALE GENOMIC DNA]</scope>
</reference>
<dbReference type="InterPro" id="IPR008984">
    <property type="entry name" value="SMAD_FHA_dom_sf"/>
</dbReference>
<dbReference type="SMART" id="SM00220">
    <property type="entry name" value="S_TKc"/>
    <property type="match status" value="1"/>
</dbReference>
<dbReference type="GO" id="GO:0006154">
    <property type="term" value="P:adenosine catabolic process"/>
    <property type="evidence" value="ECO:0007669"/>
    <property type="project" value="TreeGrafter"/>
</dbReference>
<dbReference type="GO" id="GO:0046103">
    <property type="term" value="P:inosine biosynthetic process"/>
    <property type="evidence" value="ECO:0007669"/>
    <property type="project" value="TreeGrafter"/>
</dbReference>
<dbReference type="Gene3D" id="3.20.20.140">
    <property type="entry name" value="Metal-dependent hydrolases"/>
    <property type="match status" value="1"/>
</dbReference>
<evidence type="ECO:0000256" key="7">
    <source>
        <dbReference type="ARBA" id="ARBA00048787"/>
    </source>
</evidence>
<evidence type="ECO:0000256" key="2">
    <source>
        <dbReference type="ARBA" id="ARBA00006676"/>
    </source>
</evidence>
<dbReference type="Gene3D" id="1.10.510.10">
    <property type="entry name" value="Transferase(Phosphotransferase) domain 1"/>
    <property type="match status" value="1"/>
</dbReference>